<sequence>MTSSTPVAFSGCAGLIQKPKDEHIRATAIVLCPNWGFDELCARKFYRHIAKTLCANGFPTLRFDYPGTVDSLDMVTGESLEDWLNATNAACDLLKNQTGCVNVALFGLGLGAMIAQLVSEGRQDIVGLILSAPVINGRRYLRETSLRAKMIVEGLGLAPDALPKQGTSIGGLMMSDQIATDLKSINLEKNSNSRPIPTLVWARQTVTADATFAEHLVKQGVPVTTKSFLGYEYLMDNPTSSKLPLGILNTLGSWCDSNFPDRMPEPVEKSGADALSIGPAILQDDEFEEEGLILRTAAPLHGILCKPKNLIPGPVFVFLNAGYDHHGGWARNWVKSARALAREGHPSFRFDMSNIGDSPEIPGEPDQVLYTDGPINDVSDVLAELADRISGDFILVGRCSGAYTAFHAGFRDNRVKEMVLINQLRFIWDTEESITDAARMGPRSMADYKKKMVDTKTLKRLLAGDINIRGVLRGFSIHARTHISHMLAPVFPNISKYARFRAECHRMFAGLSERGVPMHLLCSEGDESLEQLCLYFGNQRQGLKKFPLASVTTLVNADHNLTPFPVQGELIQFLKSVARRS</sequence>
<dbReference type="EMBL" id="JBAKIA010000020">
    <property type="protein sequence ID" value="MEJ8476537.1"/>
    <property type="molecule type" value="Genomic_DNA"/>
</dbReference>
<name>A0ABU8TQY6_9HYPH</name>
<feature type="domain" description="Serine aminopeptidase S33" evidence="2">
    <location>
        <begin position="44"/>
        <end position="146"/>
    </location>
</feature>
<dbReference type="InterPro" id="IPR053145">
    <property type="entry name" value="AB_hydrolase_Est10"/>
</dbReference>
<dbReference type="InterPro" id="IPR029058">
    <property type="entry name" value="AB_hydrolase_fold"/>
</dbReference>
<dbReference type="InterPro" id="IPR000073">
    <property type="entry name" value="AB_hydrolase_1"/>
</dbReference>
<comment type="caution">
    <text evidence="3">The sequence shown here is derived from an EMBL/GenBank/DDBJ whole genome shotgun (WGS) entry which is preliminary data.</text>
</comment>
<accession>A0ABU8TQY6</accession>
<dbReference type="Proteomes" id="UP001385499">
    <property type="component" value="Unassembled WGS sequence"/>
</dbReference>
<feature type="domain" description="AB hydrolase-1" evidence="1">
    <location>
        <begin position="314"/>
        <end position="457"/>
    </location>
</feature>
<dbReference type="Pfam" id="PF12146">
    <property type="entry name" value="Hydrolase_4"/>
    <property type="match status" value="1"/>
</dbReference>
<evidence type="ECO:0000313" key="4">
    <source>
        <dbReference type="Proteomes" id="UP001385499"/>
    </source>
</evidence>
<reference evidence="3 4" key="1">
    <citation type="submission" date="2024-02" db="EMBL/GenBank/DDBJ databases">
        <title>Roseibium algae sp. nov., isolated from marine alga (Grateloupia sp.), showing potential in myo-inositol conversion.</title>
        <authorList>
            <person name="Wang Y."/>
        </authorList>
    </citation>
    <scope>NUCLEOTIDE SEQUENCE [LARGE SCALE GENOMIC DNA]</scope>
    <source>
        <strain evidence="3 4">H3510</strain>
    </source>
</reference>
<evidence type="ECO:0000313" key="3">
    <source>
        <dbReference type="EMBL" id="MEJ8476537.1"/>
    </source>
</evidence>
<proteinExistence type="predicted"/>
<organism evidence="3 4">
    <name type="scientific">Roseibium algae</name>
    <dbReference type="NCBI Taxonomy" id="3123038"/>
    <lineage>
        <taxon>Bacteria</taxon>
        <taxon>Pseudomonadati</taxon>
        <taxon>Pseudomonadota</taxon>
        <taxon>Alphaproteobacteria</taxon>
        <taxon>Hyphomicrobiales</taxon>
        <taxon>Stappiaceae</taxon>
        <taxon>Roseibium</taxon>
    </lineage>
</organism>
<keyword evidence="3" id="KW-0378">Hydrolase</keyword>
<dbReference type="InterPro" id="IPR022742">
    <property type="entry name" value="Hydrolase_4"/>
</dbReference>
<dbReference type="PANTHER" id="PTHR43265">
    <property type="entry name" value="ESTERASE ESTD"/>
    <property type="match status" value="1"/>
</dbReference>
<dbReference type="GO" id="GO:0016787">
    <property type="term" value="F:hydrolase activity"/>
    <property type="evidence" value="ECO:0007669"/>
    <property type="project" value="UniProtKB-KW"/>
</dbReference>
<protein>
    <submittedName>
        <fullName evidence="3">Alpha/beta fold hydrolase</fullName>
    </submittedName>
</protein>
<evidence type="ECO:0000259" key="1">
    <source>
        <dbReference type="Pfam" id="PF00561"/>
    </source>
</evidence>
<dbReference type="SUPFAM" id="SSF53474">
    <property type="entry name" value="alpha/beta-Hydrolases"/>
    <property type="match status" value="2"/>
</dbReference>
<gene>
    <name evidence="3" type="ORF">V6575_20800</name>
</gene>
<evidence type="ECO:0000259" key="2">
    <source>
        <dbReference type="Pfam" id="PF12146"/>
    </source>
</evidence>
<dbReference type="Gene3D" id="3.40.50.1820">
    <property type="entry name" value="alpha/beta hydrolase"/>
    <property type="match status" value="2"/>
</dbReference>
<dbReference type="Pfam" id="PF00561">
    <property type="entry name" value="Abhydrolase_1"/>
    <property type="match status" value="1"/>
</dbReference>
<dbReference type="RefSeq" id="WP_340277132.1">
    <property type="nucleotide sequence ID" value="NZ_JBAKIA010000020.1"/>
</dbReference>
<keyword evidence="4" id="KW-1185">Reference proteome</keyword>
<dbReference type="PANTHER" id="PTHR43265:SF1">
    <property type="entry name" value="ESTERASE ESTD"/>
    <property type="match status" value="1"/>
</dbReference>